<proteinExistence type="predicted"/>
<evidence type="ECO:0000313" key="1">
    <source>
        <dbReference type="EMBL" id="SHN55832.1"/>
    </source>
</evidence>
<organism evidence="1 2">
    <name type="scientific">Fervidobacterium gondwanense DSM 13020</name>
    <dbReference type="NCBI Taxonomy" id="1121883"/>
    <lineage>
        <taxon>Bacteria</taxon>
        <taxon>Thermotogati</taxon>
        <taxon>Thermotogota</taxon>
        <taxon>Thermotogae</taxon>
        <taxon>Thermotogales</taxon>
        <taxon>Fervidobacteriaceae</taxon>
        <taxon>Fervidobacterium</taxon>
    </lineage>
</organism>
<keyword evidence="2" id="KW-1185">Reference proteome</keyword>
<dbReference type="EMBL" id="FRDJ01000003">
    <property type="protein sequence ID" value="SHN55832.1"/>
    <property type="molecule type" value="Genomic_DNA"/>
</dbReference>
<gene>
    <name evidence="1" type="ORF">SAMN02745226_00703</name>
</gene>
<evidence type="ECO:0008006" key="3">
    <source>
        <dbReference type="Google" id="ProtNLM"/>
    </source>
</evidence>
<dbReference type="STRING" id="1121883.SAMN02745226_00703"/>
<evidence type="ECO:0000313" key="2">
    <source>
        <dbReference type="Proteomes" id="UP000184207"/>
    </source>
</evidence>
<reference evidence="2" key="1">
    <citation type="submission" date="2016-12" db="EMBL/GenBank/DDBJ databases">
        <authorList>
            <person name="Varghese N."/>
            <person name="Submissions S."/>
        </authorList>
    </citation>
    <scope>NUCLEOTIDE SEQUENCE [LARGE SCALE GENOMIC DNA]</scope>
    <source>
        <strain evidence="2">DSM 13020</strain>
    </source>
</reference>
<dbReference type="Proteomes" id="UP000184207">
    <property type="component" value="Unassembled WGS sequence"/>
</dbReference>
<dbReference type="RefSeq" id="WP_072758428.1">
    <property type="nucleotide sequence ID" value="NZ_FRDJ01000003.1"/>
</dbReference>
<protein>
    <recommendedName>
        <fullName evidence="3">DUF5666 domain-containing protein</fullName>
    </recommendedName>
</protein>
<dbReference type="OrthoDB" id="44866at2"/>
<dbReference type="AlphaFoldDB" id="A0A1M7SC47"/>
<name>A0A1M7SC47_FERGO</name>
<accession>A0A1M7SC47</accession>
<sequence length="220" mass="24826">MKRYLGLVFILIFTVISIGAIKPFQMQDYLKNFILDKTSYETSGTVKEIVVGPRGAGYVVLTTEATEVKLPGMFLNLSTLKVGTKIDIKGTKYIVFVPTSLEADGYKLILRRKVPQGVETMAVNGTIKNIEITKTAVTIVIVDENNKEYRLPAAIIPFWKNLKQGTKITFTGLKRTIEVKESITIDGKTYKLEPRAYLMQQFGMATQCFPTLMMHRFGRR</sequence>